<keyword evidence="1" id="KW-0472">Membrane</keyword>
<evidence type="ECO:0008006" key="6">
    <source>
        <dbReference type="Google" id="ProtNLM"/>
    </source>
</evidence>
<keyword evidence="1" id="KW-0812">Transmembrane</keyword>
<sequence length="81" mass="8920">MRGLNLSILSLGLFILYGALFVGGIITNFLMLYICILLPFFAFVFAAKEEKSNLKTAITVISGFVLIAVLLLLYLIIFQTG</sequence>
<keyword evidence="1" id="KW-1133">Transmembrane helix</keyword>
<dbReference type="Proteomes" id="UP000182836">
    <property type="component" value="Unassembled WGS sequence"/>
</dbReference>
<dbReference type="GeneID" id="42307876"/>
<evidence type="ECO:0000313" key="3">
    <source>
        <dbReference type="EMBL" id="SDK57670.1"/>
    </source>
</evidence>
<protein>
    <recommendedName>
        <fullName evidence="6">DUF3953 domain-containing protein</fullName>
    </recommendedName>
</protein>
<dbReference type="PATRIC" id="fig|47500.8.peg.6697"/>
<accession>A0A0D1XNA2</accession>
<proteinExistence type="predicted"/>
<keyword evidence="4" id="KW-1185">Reference proteome</keyword>
<name>A0A0D1XNA2_ANEMI</name>
<reference evidence="3 5" key="2">
    <citation type="submission" date="2016-10" db="EMBL/GenBank/DDBJ databases">
        <authorList>
            <person name="de Groot N.N."/>
        </authorList>
    </citation>
    <scope>NUCLEOTIDE SEQUENCE [LARGE SCALE GENOMIC DNA]</scope>
    <source>
        <strain evidence="3 5">DSM 2895</strain>
    </source>
</reference>
<evidence type="ECO:0000313" key="4">
    <source>
        <dbReference type="Proteomes" id="UP000037269"/>
    </source>
</evidence>
<dbReference type="EMBL" id="FNED01000075">
    <property type="protein sequence ID" value="SDK57670.1"/>
    <property type="molecule type" value="Genomic_DNA"/>
</dbReference>
<reference evidence="2 4" key="1">
    <citation type="submission" date="2015-07" db="EMBL/GenBank/DDBJ databases">
        <title>Fjat-14205 dsm 2895.</title>
        <authorList>
            <person name="Liu B."/>
            <person name="Wang J."/>
            <person name="Zhu Y."/>
            <person name="Liu G."/>
            <person name="Chen Q."/>
            <person name="Chen Z."/>
            <person name="Lan J."/>
            <person name="Che J."/>
            <person name="Ge C."/>
            <person name="Shi H."/>
            <person name="Pan Z."/>
            <person name="Liu X."/>
        </authorList>
    </citation>
    <scope>NUCLEOTIDE SEQUENCE [LARGE SCALE GENOMIC DNA]</scope>
    <source>
        <strain evidence="2 4">DSM 2895</strain>
    </source>
</reference>
<feature type="transmembrane region" description="Helical" evidence="1">
    <location>
        <begin position="12"/>
        <end position="45"/>
    </location>
</feature>
<evidence type="ECO:0000313" key="5">
    <source>
        <dbReference type="Proteomes" id="UP000182836"/>
    </source>
</evidence>
<evidence type="ECO:0000256" key="1">
    <source>
        <dbReference type="SAM" id="Phobius"/>
    </source>
</evidence>
<organism evidence="2 4">
    <name type="scientific">Aneurinibacillus migulanus</name>
    <name type="common">Bacillus migulanus</name>
    <dbReference type="NCBI Taxonomy" id="47500"/>
    <lineage>
        <taxon>Bacteria</taxon>
        <taxon>Bacillati</taxon>
        <taxon>Bacillota</taxon>
        <taxon>Bacilli</taxon>
        <taxon>Bacillales</taxon>
        <taxon>Paenibacillaceae</taxon>
        <taxon>Aneurinibacillus group</taxon>
        <taxon>Aneurinibacillus</taxon>
    </lineage>
</organism>
<dbReference type="RefSeq" id="WP_043065867.1">
    <property type="nucleotide sequence ID" value="NZ_BJOA01000341.1"/>
</dbReference>
<gene>
    <name evidence="2" type="ORF">AF333_22335</name>
    <name evidence="3" type="ORF">SAMN04487909_1753</name>
</gene>
<dbReference type="AlphaFoldDB" id="A0A0D1XNA2"/>
<dbReference type="Proteomes" id="UP000037269">
    <property type="component" value="Unassembled WGS sequence"/>
</dbReference>
<evidence type="ECO:0000313" key="2">
    <source>
        <dbReference type="EMBL" id="KON97761.1"/>
    </source>
</evidence>
<feature type="transmembrane region" description="Helical" evidence="1">
    <location>
        <begin position="57"/>
        <end position="77"/>
    </location>
</feature>
<dbReference type="EMBL" id="LGUG01000004">
    <property type="protein sequence ID" value="KON97761.1"/>
    <property type="molecule type" value="Genomic_DNA"/>
</dbReference>